<accession>A0A9P5TCD9</accession>
<dbReference type="InterPro" id="IPR050309">
    <property type="entry name" value="Type-B_Carboxylest/Lipase"/>
</dbReference>
<dbReference type="SUPFAM" id="SSF53474">
    <property type="entry name" value="alpha/beta-Hydrolases"/>
    <property type="match status" value="1"/>
</dbReference>
<feature type="domain" description="Carboxylesterase type B" evidence="4">
    <location>
        <begin position="38"/>
        <end position="511"/>
    </location>
</feature>
<organism evidence="5 6">
    <name type="scientific">Russula ochroleuca</name>
    <dbReference type="NCBI Taxonomy" id="152965"/>
    <lineage>
        <taxon>Eukaryota</taxon>
        <taxon>Fungi</taxon>
        <taxon>Dikarya</taxon>
        <taxon>Basidiomycota</taxon>
        <taxon>Agaricomycotina</taxon>
        <taxon>Agaricomycetes</taxon>
        <taxon>Russulales</taxon>
        <taxon>Russulaceae</taxon>
        <taxon>Russula</taxon>
    </lineage>
</organism>
<dbReference type="Gene3D" id="3.40.50.1820">
    <property type="entry name" value="alpha/beta hydrolase"/>
    <property type="match status" value="1"/>
</dbReference>
<dbReference type="PROSITE" id="PS00941">
    <property type="entry name" value="CARBOXYLESTERASE_B_2"/>
    <property type="match status" value="1"/>
</dbReference>
<evidence type="ECO:0000313" key="5">
    <source>
        <dbReference type="EMBL" id="KAF8484905.1"/>
    </source>
</evidence>
<evidence type="ECO:0000256" key="2">
    <source>
        <dbReference type="ARBA" id="ARBA00022801"/>
    </source>
</evidence>
<reference evidence="5" key="2">
    <citation type="journal article" date="2020" name="Nat. Commun.">
        <title>Large-scale genome sequencing of mycorrhizal fungi provides insights into the early evolution of symbiotic traits.</title>
        <authorList>
            <person name="Miyauchi S."/>
            <person name="Kiss E."/>
            <person name="Kuo A."/>
            <person name="Drula E."/>
            <person name="Kohler A."/>
            <person name="Sanchez-Garcia M."/>
            <person name="Morin E."/>
            <person name="Andreopoulos B."/>
            <person name="Barry K.W."/>
            <person name="Bonito G."/>
            <person name="Buee M."/>
            <person name="Carver A."/>
            <person name="Chen C."/>
            <person name="Cichocki N."/>
            <person name="Clum A."/>
            <person name="Culley D."/>
            <person name="Crous P.W."/>
            <person name="Fauchery L."/>
            <person name="Girlanda M."/>
            <person name="Hayes R.D."/>
            <person name="Keri Z."/>
            <person name="LaButti K."/>
            <person name="Lipzen A."/>
            <person name="Lombard V."/>
            <person name="Magnuson J."/>
            <person name="Maillard F."/>
            <person name="Murat C."/>
            <person name="Nolan M."/>
            <person name="Ohm R.A."/>
            <person name="Pangilinan J."/>
            <person name="Pereira M.F."/>
            <person name="Perotto S."/>
            <person name="Peter M."/>
            <person name="Pfister S."/>
            <person name="Riley R."/>
            <person name="Sitrit Y."/>
            <person name="Stielow J.B."/>
            <person name="Szollosi G."/>
            <person name="Zifcakova L."/>
            <person name="Stursova M."/>
            <person name="Spatafora J.W."/>
            <person name="Tedersoo L."/>
            <person name="Vaario L.M."/>
            <person name="Yamada A."/>
            <person name="Yan M."/>
            <person name="Wang P."/>
            <person name="Xu J."/>
            <person name="Bruns T."/>
            <person name="Baldrian P."/>
            <person name="Vilgalys R."/>
            <person name="Dunand C."/>
            <person name="Henrissat B."/>
            <person name="Grigoriev I.V."/>
            <person name="Hibbett D."/>
            <person name="Nagy L.G."/>
            <person name="Martin F.M."/>
        </authorList>
    </citation>
    <scope>NUCLEOTIDE SEQUENCE</scope>
    <source>
        <strain evidence="5">Prilba</strain>
    </source>
</reference>
<dbReference type="InterPro" id="IPR002018">
    <property type="entry name" value="CarbesteraseB"/>
</dbReference>
<dbReference type="InterPro" id="IPR019826">
    <property type="entry name" value="Carboxylesterase_B_AS"/>
</dbReference>
<dbReference type="PANTHER" id="PTHR11559">
    <property type="entry name" value="CARBOXYLESTERASE"/>
    <property type="match status" value="1"/>
</dbReference>
<protein>
    <recommendedName>
        <fullName evidence="3">Carboxylic ester hydrolase</fullName>
        <ecNumber evidence="3">3.1.1.-</ecNumber>
    </recommendedName>
</protein>
<sequence length="561" mass="61752">MIFVAVIPILWAAATAAAFHFWFDGRPRLQLGGTVLVGRHLQHSNLDFYGGIPFAEPPVGRHRLSRPRPRLSLYPLPSFDASNYGLPCLQPYLDADMSEDCLTLNVVRPSGININSSLPVMVWIYGGGFYRGASSFYDGEQLVKQSVARGTPVLFVSMNYRLGPLGFPQGPEAVERGALNLGLHDQWAALEWVQRNVPSFGGDPRKVTIFGGSAGALSTSYHYLNENFSTVARAVIFQSGTSSTFPMFGGYRGTPSWTLFAKHTKSCATALPNQTFSCLIAADSSDLRASLIESTTIDPYAFRPVLDGPGGIISDLPAKRLSHGAGGRVPFIAGAVLDEGTPFLPKDFQTKDIATWLNANYTPSPLGPGALRAGLDKLMSLYPYDTSAGSPFDTGNETFGTGPGYKRGSAIFGDVMFQAPRRFWSKTTRAASYAYLFTEPVPNADPALGVFHSSELIYFFGNLAKKYRTGTSDTWLSRVMLDYWISFAVSLTPNDGKGMTRPHWGEYEETKVWYNDLVFGEIFNLVQRILELNSKTMRLIPDRYRAISIDFIINMGDMLSW</sequence>
<dbReference type="GO" id="GO:0016787">
    <property type="term" value="F:hydrolase activity"/>
    <property type="evidence" value="ECO:0007669"/>
    <property type="project" value="UniProtKB-KW"/>
</dbReference>
<dbReference type="Pfam" id="PF00135">
    <property type="entry name" value="COesterase"/>
    <property type="match status" value="1"/>
</dbReference>
<comment type="caution">
    <text evidence="5">The sequence shown here is derived from an EMBL/GenBank/DDBJ whole genome shotgun (WGS) entry which is preliminary data.</text>
</comment>
<dbReference type="AlphaFoldDB" id="A0A9P5TCD9"/>
<dbReference type="OrthoDB" id="408631at2759"/>
<evidence type="ECO:0000256" key="1">
    <source>
        <dbReference type="ARBA" id="ARBA00005964"/>
    </source>
</evidence>
<keyword evidence="6" id="KW-1185">Reference proteome</keyword>
<dbReference type="InterPro" id="IPR019819">
    <property type="entry name" value="Carboxylesterase_B_CS"/>
</dbReference>
<evidence type="ECO:0000313" key="6">
    <source>
        <dbReference type="Proteomes" id="UP000759537"/>
    </source>
</evidence>
<name>A0A9P5TCD9_9AGAM</name>
<dbReference type="EC" id="3.1.1.-" evidence="3"/>
<dbReference type="EMBL" id="WHVB01000003">
    <property type="protein sequence ID" value="KAF8484905.1"/>
    <property type="molecule type" value="Genomic_DNA"/>
</dbReference>
<dbReference type="InterPro" id="IPR029058">
    <property type="entry name" value="AB_hydrolase_fold"/>
</dbReference>
<dbReference type="Proteomes" id="UP000759537">
    <property type="component" value="Unassembled WGS sequence"/>
</dbReference>
<gene>
    <name evidence="5" type="ORF">DFH94DRAFT_850845</name>
</gene>
<evidence type="ECO:0000256" key="3">
    <source>
        <dbReference type="RuleBase" id="RU361235"/>
    </source>
</evidence>
<comment type="similarity">
    <text evidence="1 3">Belongs to the type-B carboxylesterase/lipase family.</text>
</comment>
<proteinExistence type="inferred from homology"/>
<keyword evidence="2 3" id="KW-0378">Hydrolase</keyword>
<reference evidence="5" key="1">
    <citation type="submission" date="2019-10" db="EMBL/GenBank/DDBJ databases">
        <authorList>
            <consortium name="DOE Joint Genome Institute"/>
            <person name="Kuo A."/>
            <person name="Miyauchi S."/>
            <person name="Kiss E."/>
            <person name="Drula E."/>
            <person name="Kohler A."/>
            <person name="Sanchez-Garcia M."/>
            <person name="Andreopoulos B."/>
            <person name="Barry K.W."/>
            <person name="Bonito G."/>
            <person name="Buee M."/>
            <person name="Carver A."/>
            <person name="Chen C."/>
            <person name="Cichocki N."/>
            <person name="Clum A."/>
            <person name="Culley D."/>
            <person name="Crous P.W."/>
            <person name="Fauchery L."/>
            <person name="Girlanda M."/>
            <person name="Hayes R."/>
            <person name="Keri Z."/>
            <person name="LaButti K."/>
            <person name="Lipzen A."/>
            <person name="Lombard V."/>
            <person name="Magnuson J."/>
            <person name="Maillard F."/>
            <person name="Morin E."/>
            <person name="Murat C."/>
            <person name="Nolan M."/>
            <person name="Ohm R."/>
            <person name="Pangilinan J."/>
            <person name="Pereira M."/>
            <person name="Perotto S."/>
            <person name="Peter M."/>
            <person name="Riley R."/>
            <person name="Sitrit Y."/>
            <person name="Stielow B."/>
            <person name="Szollosi G."/>
            <person name="Zifcakova L."/>
            <person name="Stursova M."/>
            <person name="Spatafora J.W."/>
            <person name="Tedersoo L."/>
            <person name="Vaario L.-M."/>
            <person name="Yamada A."/>
            <person name="Yan M."/>
            <person name="Wang P."/>
            <person name="Xu J."/>
            <person name="Bruns T."/>
            <person name="Baldrian P."/>
            <person name="Vilgalys R."/>
            <person name="Henrissat B."/>
            <person name="Grigoriev I.V."/>
            <person name="Hibbett D."/>
            <person name="Nagy L.G."/>
            <person name="Martin F.M."/>
        </authorList>
    </citation>
    <scope>NUCLEOTIDE SEQUENCE</scope>
    <source>
        <strain evidence="5">Prilba</strain>
    </source>
</reference>
<dbReference type="PROSITE" id="PS00122">
    <property type="entry name" value="CARBOXYLESTERASE_B_1"/>
    <property type="match status" value="1"/>
</dbReference>
<evidence type="ECO:0000259" key="4">
    <source>
        <dbReference type="Pfam" id="PF00135"/>
    </source>
</evidence>